<evidence type="ECO:0000313" key="3">
    <source>
        <dbReference type="Proteomes" id="UP001498398"/>
    </source>
</evidence>
<keyword evidence="1" id="KW-0812">Transmembrane</keyword>
<feature type="transmembrane region" description="Helical" evidence="1">
    <location>
        <begin position="58"/>
        <end position="78"/>
    </location>
</feature>
<accession>A0ABR1INX0</accession>
<feature type="transmembrane region" description="Helical" evidence="1">
    <location>
        <begin position="24"/>
        <end position="46"/>
    </location>
</feature>
<name>A0ABR1INX0_9AGAR</name>
<protein>
    <submittedName>
        <fullName evidence="2">Uncharacterized protein</fullName>
    </submittedName>
</protein>
<keyword evidence="1" id="KW-1133">Transmembrane helix</keyword>
<evidence type="ECO:0000313" key="2">
    <source>
        <dbReference type="EMBL" id="KAK7437491.1"/>
    </source>
</evidence>
<reference evidence="2 3" key="1">
    <citation type="submission" date="2024-01" db="EMBL/GenBank/DDBJ databases">
        <title>A draft genome for the cacao thread blight pathogen Marasmiellus scandens.</title>
        <authorList>
            <person name="Baruah I.K."/>
            <person name="Leung J."/>
            <person name="Bukari Y."/>
            <person name="Amoako-Attah I."/>
            <person name="Meinhardt L.W."/>
            <person name="Bailey B.A."/>
            <person name="Cohen S.P."/>
        </authorList>
    </citation>
    <scope>NUCLEOTIDE SEQUENCE [LARGE SCALE GENOMIC DNA]</scope>
    <source>
        <strain evidence="2 3">GH-19</strain>
    </source>
</reference>
<evidence type="ECO:0000256" key="1">
    <source>
        <dbReference type="SAM" id="Phobius"/>
    </source>
</evidence>
<keyword evidence="1" id="KW-0472">Membrane</keyword>
<sequence>MSQDGAPQVSALTALTQFDSFMEAFFYGNIIATALFGITIVQGWNYANKNTDKWSLRLLVAVLVLLDFATTCLDSQALHHYLVSDFGDPTTIGTIAQYGLVYVILCY</sequence>
<gene>
    <name evidence="2" type="ORF">VKT23_018563</name>
</gene>
<organism evidence="2 3">
    <name type="scientific">Marasmiellus scandens</name>
    <dbReference type="NCBI Taxonomy" id="2682957"/>
    <lineage>
        <taxon>Eukaryota</taxon>
        <taxon>Fungi</taxon>
        <taxon>Dikarya</taxon>
        <taxon>Basidiomycota</taxon>
        <taxon>Agaricomycotina</taxon>
        <taxon>Agaricomycetes</taxon>
        <taxon>Agaricomycetidae</taxon>
        <taxon>Agaricales</taxon>
        <taxon>Marasmiineae</taxon>
        <taxon>Omphalotaceae</taxon>
        <taxon>Marasmiellus</taxon>
    </lineage>
</organism>
<keyword evidence="3" id="KW-1185">Reference proteome</keyword>
<proteinExistence type="predicted"/>
<dbReference type="Proteomes" id="UP001498398">
    <property type="component" value="Unassembled WGS sequence"/>
</dbReference>
<dbReference type="EMBL" id="JBANRG010000085">
    <property type="protein sequence ID" value="KAK7437491.1"/>
    <property type="molecule type" value="Genomic_DNA"/>
</dbReference>
<comment type="caution">
    <text evidence="2">The sequence shown here is derived from an EMBL/GenBank/DDBJ whole genome shotgun (WGS) entry which is preliminary data.</text>
</comment>